<sequence>MIESLRIGYRSDTMDAFDYHSHPEQYEIYLFHSGSCRYIIHNQILDLEPGDILLMDGSTLHKPNINRDREYIRSVIHFSPQWIEGVLKELGIANVLDLFKDLQHCLIRTDDEKEKEYIDALIYQLVERKKAKVDAMWEAELKVLLTQLLVRIHQLCESNAIKVPYEKTEKFHHSQRIAIFIRENYNEKITLDYLSENLNLSKSYISHIFKEMTGYTVMEYVMTCRLIQVKYLLEMEPDKALKDVSNECGFESVSHFSRYFKEKVGVTPKEYRNRRLNFYAIEKSTLR</sequence>
<dbReference type="SUPFAM" id="SSF46689">
    <property type="entry name" value="Homeodomain-like"/>
    <property type="match status" value="2"/>
</dbReference>
<dbReference type="PANTHER" id="PTHR43280:SF17">
    <property type="entry name" value="ARAC-TYPE DNA-BINDING DOMAIN-CONTAINING PROTEIN"/>
    <property type="match status" value="1"/>
</dbReference>
<dbReference type="GO" id="GO:0003700">
    <property type="term" value="F:DNA-binding transcription factor activity"/>
    <property type="evidence" value="ECO:0007669"/>
    <property type="project" value="InterPro"/>
</dbReference>
<dbReference type="InterPro" id="IPR018062">
    <property type="entry name" value="HTH_AraC-typ_CS"/>
</dbReference>
<keyword evidence="2 5" id="KW-0238">DNA-binding</keyword>
<evidence type="ECO:0000259" key="4">
    <source>
        <dbReference type="PROSITE" id="PS01124"/>
    </source>
</evidence>
<keyword evidence="3" id="KW-0804">Transcription</keyword>
<name>A0A841RMV6_9BACI</name>
<dbReference type="RefSeq" id="WP_184249696.1">
    <property type="nucleotide sequence ID" value="NZ_BAAACU010000015.1"/>
</dbReference>
<evidence type="ECO:0000313" key="6">
    <source>
        <dbReference type="Proteomes" id="UP000572212"/>
    </source>
</evidence>
<feature type="domain" description="HTH araC/xylS-type" evidence="4">
    <location>
        <begin position="175"/>
        <end position="274"/>
    </location>
</feature>
<dbReference type="InterPro" id="IPR018060">
    <property type="entry name" value="HTH_AraC"/>
</dbReference>
<reference evidence="5 6" key="1">
    <citation type="submission" date="2020-08" db="EMBL/GenBank/DDBJ databases">
        <title>Genomic Encyclopedia of Type Strains, Phase IV (KMG-IV): sequencing the most valuable type-strain genomes for metagenomic binning, comparative biology and taxonomic classification.</title>
        <authorList>
            <person name="Goeker M."/>
        </authorList>
    </citation>
    <scope>NUCLEOTIDE SEQUENCE [LARGE SCALE GENOMIC DNA]</scope>
    <source>
        <strain evidence="5 6">DSM 11805</strain>
    </source>
</reference>
<dbReference type="Pfam" id="PF12833">
    <property type="entry name" value="HTH_18"/>
    <property type="match status" value="1"/>
</dbReference>
<dbReference type="InterPro" id="IPR037923">
    <property type="entry name" value="HTH-like"/>
</dbReference>
<keyword evidence="1" id="KW-0805">Transcription regulation</keyword>
<dbReference type="GO" id="GO:0043565">
    <property type="term" value="F:sequence-specific DNA binding"/>
    <property type="evidence" value="ECO:0007669"/>
    <property type="project" value="InterPro"/>
</dbReference>
<keyword evidence="6" id="KW-1185">Reference proteome</keyword>
<organism evidence="5 6">
    <name type="scientific">Gracilibacillus halotolerans</name>
    <dbReference type="NCBI Taxonomy" id="74386"/>
    <lineage>
        <taxon>Bacteria</taxon>
        <taxon>Bacillati</taxon>
        <taxon>Bacillota</taxon>
        <taxon>Bacilli</taxon>
        <taxon>Bacillales</taxon>
        <taxon>Bacillaceae</taxon>
        <taxon>Gracilibacillus</taxon>
    </lineage>
</organism>
<protein>
    <submittedName>
        <fullName evidence="5">AraC-like DNA-binding protein</fullName>
    </submittedName>
</protein>
<proteinExistence type="predicted"/>
<dbReference type="InterPro" id="IPR003313">
    <property type="entry name" value="AraC-bd"/>
</dbReference>
<dbReference type="SUPFAM" id="SSF51215">
    <property type="entry name" value="Regulatory protein AraC"/>
    <property type="match status" value="1"/>
</dbReference>
<dbReference type="SMART" id="SM00342">
    <property type="entry name" value="HTH_ARAC"/>
    <property type="match status" value="1"/>
</dbReference>
<dbReference type="Pfam" id="PF02311">
    <property type="entry name" value="AraC_binding"/>
    <property type="match status" value="1"/>
</dbReference>
<dbReference type="EMBL" id="JACHON010000017">
    <property type="protein sequence ID" value="MBB6513829.1"/>
    <property type="molecule type" value="Genomic_DNA"/>
</dbReference>
<dbReference type="Proteomes" id="UP000572212">
    <property type="component" value="Unassembled WGS sequence"/>
</dbReference>
<dbReference type="InterPro" id="IPR020449">
    <property type="entry name" value="Tscrpt_reg_AraC-type_HTH"/>
</dbReference>
<dbReference type="PROSITE" id="PS00041">
    <property type="entry name" value="HTH_ARAC_FAMILY_1"/>
    <property type="match status" value="1"/>
</dbReference>
<dbReference type="InterPro" id="IPR009057">
    <property type="entry name" value="Homeodomain-like_sf"/>
</dbReference>
<evidence type="ECO:0000313" key="5">
    <source>
        <dbReference type="EMBL" id="MBB6513829.1"/>
    </source>
</evidence>
<evidence type="ECO:0000256" key="3">
    <source>
        <dbReference type="ARBA" id="ARBA00023163"/>
    </source>
</evidence>
<evidence type="ECO:0000256" key="1">
    <source>
        <dbReference type="ARBA" id="ARBA00023015"/>
    </source>
</evidence>
<dbReference type="Gene3D" id="1.10.10.60">
    <property type="entry name" value="Homeodomain-like"/>
    <property type="match status" value="2"/>
</dbReference>
<dbReference type="Gene3D" id="2.60.120.10">
    <property type="entry name" value="Jelly Rolls"/>
    <property type="match status" value="1"/>
</dbReference>
<dbReference type="PANTHER" id="PTHR43280">
    <property type="entry name" value="ARAC-FAMILY TRANSCRIPTIONAL REGULATOR"/>
    <property type="match status" value="1"/>
</dbReference>
<gene>
    <name evidence="5" type="ORF">GGQ92_002648</name>
</gene>
<accession>A0A841RMV6</accession>
<dbReference type="AlphaFoldDB" id="A0A841RMV6"/>
<dbReference type="PRINTS" id="PR00032">
    <property type="entry name" value="HTHARAC"/>
</dbReference>
<evidence type="ECO:0000256" key="2">
    <source>
        <dbReference type="ARBA" id="ARBA00023125"/>
    </source>
</evidence>
<dbReference type="InterPro" id="IPR014710">
    <property type="entry name" value="RmlC-like_jellyroll"/>
</dbReference>
<dbReference type="PROSITE" id="PS01124">
    <property type="entry name" value="HTH_ARAC_FAMILY_2"/>
    <property type="match status" value="1"/>
</dbReference>
<comment type="caution">
    <text evidence="5">The sequence shown here is derived from an EMBL/GenBank/DDBJ whole genome shotgun (WGS) entry which is preliminary data.</text>
</comment>